<reference evidence="1" key="1">
    <citation type="submission" date="2021-01" db="EMBL/GenBank/DDBJ databases">
        <authorList>
            <consortium name="Genoscope - CEA"/>
            <person name="William W."/>
        </authorList>
    </citation>
    <scope>NUCLEOTIDE SEQUENCE</scope>
</reference>
<dbReference type="Proteomes" id="UP000683925">
    <property type="component" value="Unassembled WGS sequence"/>
</dbReference>
<evidence type="ECO:0000313" key="2">
    <source>
        <dbReference type="Proteomes" id="UP000683925"/>
    </source>
</evidence>
<keyword evidence="2" id="KW-1185">Reference proteome</keyword>
<evidence type="ECO:0000313" key="1">
    <source>
        <dbReference type="EMBL" id="CAD8137133.1"/>
    </source>
</evidence>
<dbReference type="AlphaFoldDB" id="A0A8S1SB41"/>
<sequence length="91" mass="11114">MFQTRFLRSRTWRDRFINLISHIFNRISIDMIILQYLSKLFDLTLKTKYLLFQSQYLSCMWILKQHQQLLCFDSTCIFQSVNCFFVITSRG</sequence>
<protein>
    <submittedName>
        <fullName evidence="1">Uncharacterized protein</fullName>
    </submittedName>
</protein>
<comment type="caution">
    <text evidence="1">The sequence shown here is derived from an EMBL/GenBank/DDBJ whole genome shotgun (WGS) entry which is preliminary data.</text>
</comment>
<proteinExistence type="predicted"/>
<name>A0A8S1SB41_PAROT</name>
<dbReference type="EMBL" id="CAJJDP010000007">
    <property type="protein sequence ID" value="CAD8137133.1"/>
    <property type="molecule type" value="Genomic_DNA"/>
</dbReference>
<gene>
    <name evidence="1" type="ORF">POCTA_138.1.T0080206</name>
</gene>
<accession>A0A8S1SB41</accession>
<organism evidence="1 2">
    <name type="scientific">Paramecium octaurelia</name>
    <dbReference type="NCBI Taxonomy" id="43137"/>
    <lineage>
        <taxon>Eukaryota</taxon>
        <taxon>Sar</taxon>
        <taxon>Alveolata</taxon>
        <taxon>Ciliophora</taxon>
        <taxon>Intramacronucleata</taxon>
        <taxon>Oligohymenophorea</taxon>
        <taxon>Peniculida</taxon>
        <taxon>Parameciidae</taxon>
        <taxon>Paramecium</taxon>
    </lineage>
</organism>